<evidence type="ECO:0000313" key="3">
    <source>
        <dbReference type="EMBL" id="KKN64489.1"/>
    </source>
</evidence>
<keyword evidence="2" id="KW-1133">Transmembrane helix</keyword>
<proteinExistence type="predicted"/>
<evidence type="ECO:0000256" key="1">
    <source>
        <dbReference type="SAM" id="MobiDB-lite"/>
    </source>
</evidence>
<evidence type="ECO:0000256" key="2">
    <source>
        <dbReference type="SAM" id="Phobius"/>
    </source>
</evidence>
<dbReference type="EMBL" id="LAZR01000553">
    <property type="protein sequence ID" value="KKN64489.1"/>
    <property type="molecule type" value="Genomic_DNA"/>
</dbReference>
<reference evidence="3" key="1">
    <citation type="journal article" date="2015" name="Nature">
        <title>Complex archaea that bridge the gap between prokaryotes and eukaryotes.</title>
        <authorList>
            <person name="Spang A."/>
            <person name="Saw J.H."/>
            <person name="Jorgensen S.L."/>
            <person name="Zaremba-Niedzwiedzka K."/>
            <person name="Martijn J."/>
            <person name="Lind A.E."/>
            <person name="van Eijk R."/>
            <person name="Schleper C."/>
            <person name="Guy L."/>
            <person name="Ettema T.J."/>
        </authorList>
    </citation>
    <scope>NUCLEOTIDE SEQUENCE</scope>
</reference>
<keyword evidence="2" id="KW-0812">Transmembrane</keyword>
<sequence>MENNLVLQGRKTGNKRKHMSVRQRLKHTIRVADSLNQLLGAANRKMVEQHAEIQTARYAAKWYRERWIFTMIALIIVFGVVALVLV</sequence>
<feature type="transmembrane region" description="Helical" evidence="2">
    <location>
        <begin position="67"/>
        <end position="85"/>
    </location>
</feature>
<dbReference type="AlphaFoldDB" id="A0A0F9SBR1"/>
<name>A0A0F9SBR1_9ZZZZ</name>
<feature type="compositionally biased region" description="Basic residues" evidence="1">
    <location>
        <begin position="12"/>
        <end position="21"/>
    </location>
</feature>
<gene>
    <name evidence="3" type="ORF">LCGC14_0491020</name>
</gene>
<comment type="caution">
    <text evidence="3">The sequence shown here is derived from an EMBL/GenBank/DDBJ whole genome shotgun (WGS) entry which is preliminary data.</text>
</comment>
<protein>
    <submittedName>
        <fullName evidence="3">Uncharacterized protein</fullName>
    </submittedName>
</protein>
<organism evidence="3">
    <name type="scientific">marine sediment metagenome</name>
    <dbReference type="NCBI Taxonomy" id="412755"/>
    <lineage>
        <taxon>unclassified sequences</taxon>
        <taxon>metagenomes</taxon>
        <taxon>ecological metagenomes</taxon>
    </lineage>
</organism>
<keyword evidence="2" id="KW-0472">Membrane</keyword>
<feature type="region of interest" description="Disordered" evidence="1">
    <location>
        <begin position="1"/>
        <end position="21"/>
    </location>
</feature>
<accession>A0A0F9SBR1</accession>